<reference evidence="2 3" key="1">
    <citation type="journal article" date="2014" name="Genome Announc.">
        <title>Genome Sequence and Methylome of Soil Bacterium Gemmatirosa kalamazoonensis KBS708T, a Member of the Rarely Cultivated Gemmatimonadetes Phylum.</title>
        <authorList>
            <person name="Debruyn J.M."/>
            <person name="Radosevich M."/>
            <person name="Wommack K.E."/>
            <person name="Polson S.W."/>
            <person name="Hauser L.J."/>
            <person name="Fawaz M.N."/>
            <person name="Korlach J."/>
            <person name="Tsai Y.C."/>
        </authorList>
    </citation>
    <scope>NUCLEOTIDE SEQUENCE [LARGE SCALE GENOMIC DNA]</scope>
    <source>
        <strain evidence="2 3">KBS708</strain>
    </source>
</reference>
<proteinExistence type="predicted"/>
<sequence length="63" mass="6613">MRDHWLPIIAALTLVGGFADLALGGNAVAAILLVAGYCLAVPAAILRGRLPRRQRATGPRLSH</sequence>
<evidence type="ECO:0000256" key="1">
    <source>
        <dbReference type="SAM" id="Phobius"/>
    </source>
</evidence>
<gene>
    <name evidence="2" type="ORF">J421_3162</name>
</gene>
<evidence type="ECO:0000313" key="3">
    <source>
        <dbReference type="Proteomes" id="UP000019151"/>
    </source>
</evidence>
<dbReference type="Proteomes" id="UP000019151">
    <property type="component" value="Chromosome"/>
</dbReference>
<protein>
    <submittedName>
        <fullName evidence="2">Uncharacterized protein</fullName>
    </submittedName>
</protein>
<accession>W0RHZ1</accession>
<keyword evidence="3" id="KW-1185">Reference proteome</keyword>
<feature type="transmembrane region" description="Helical" evidence="1">
    <location>
        <begin position="29"/>
        <end position="46"/>
    </location>
</feature>
<dbReference type="InParanoid" id="W0RHZ1"/>
<evidence type="ECO:0000313" key="2">
    <source>
        <dbReference type="EMBL" id="AHG90699.1"/>
    </source>
</evidence>
<name>W0RHZ1_9BACT</name>
<dbReference type="HOGENOM" id="CLU_2879444_0_0_0"/>
<keyword evidence="1" id="KW-0812">Transmembrane</keyword>
<dbReference type="KEGG" id="gba:J421_3162"/>
<dbReference type="EMBL" id="CP007128">
    <property type="protein sequence ID" value="AHG90699.1"/>
    <property type="molecule type" value="Genomic_DNA"/>
</dbReference>
<keyword evidence="1" id="KW-0472">Membrane</keyword>
<keyword evidence="1" id="KW-1133">Transmembrane helix</keyword>
<dbReference type="AlphaFoldDB" id="W0RHZ1"/>
<dbReference type="RefSeq" id="WP_025412165.1">
    <property type="nucleotide sequence ID" value="NZ_CP007128.1"/>
</dbReference>
<organism evidence="2 3">
    <name type="scientific">Gemmatirosa kalamazoonensis</name>
    <dbReference type="NCBI Taxonomy" id="861299"/>
    <lineage>
        <taxon>Bacteria</taxon>
        <taxon>Pseudomonadati</taxon>
        <taxon>Gemmatimonadota</taxon>
        <taxon>Gemmatimonadia</taxon>
        <taxon>Gemmatimonadales</taxon>
        <taxon>Gemmatimonadaceae</taxon>
        <taxon>Gemmatirosa</taxon>
    </lineage>
</organism>
<dbReference type="STRING" id="861299.J421_3162"/>